<dbReference type="Pfam" id="PF25601">
    <property type="entry name" value="AAA_lid_14"/>
    <property type="match status" value="1"/>
</dbReference>
<dbReference type="PROSITE" id="PS50045">
    <property type="entry name" value="SIGMA54_INTERACT_4"/>
    <property type="match status" value="1"/>
</dbReference>
<evidence type="ECO:0000256" key="6">
    <source>
        <dbReference type="PROSITE-ProRule" id="PRU00169"/>
    </source>
</evidence>
<dbReference type="Pfam" id="PF00072">
    <property type="entry name" value="Response_reg"/>
    <property type="match status" value="1"/>
</dbReference>
<dbReference type="InterPro" id="IPR027417">
    <property type="entry name" value="P-loop_NTPase"/>
</dbReference>
<dbReference type="InterPro" id="IPR002197">
    <property type="entry name" value="HTH_Fis"/>
</dbReference>
<feature type="domain" description="Response regulatory" evidence="8">
    <location>
        <begin position="2"/>
        <end position="116"/>
    </location>
</feature>
<dbReference type="PRINTS" id="PR01590">
    <property type="entry name" value="HTHFIS"/>
</dbReference>
<evidence type="ECO:0000256" key="5">
    <source>
        <dbReference type="ARBA" id="ARBA00023163"/>
    </source>
</evidence>
<keyword evidence="4" id="KW-0238">DNA-binding</keyword>
<keyword evidence="5" id="KW-0804">Transcription</keyword>
<dbReference type="InterPro" id="IPR025943">
    <property type="entry name" value="Sigma_54_int_dom_ATP-bd_2"/>
</dbReference>
<dbReference type="Gene3D" id="3.40.50.300">
    <property type="entry name" value="P-loop containing nucleotide triphosphate hydrolases"/>
    <property type="match status" value="1"/>
</dbReference>
<dbReference type="SUPFAM" id="SSF52172">
    <property type="entry name" value="CheY-like"/>
    <property type="match status" value="1"/>
</dbReference>
<evidence type="ECO:0000259" key="7">
    <source>
        <dbReference type="PROSITE" id="PS50045"/>
    </source>
</evidence>
<keyword evidence="2" id="KW-0067">ATP-binding</keyword>
<dbReference type="GO" id="GO:0000160">
    <property type="term" value="P:phosphorelay signal transduction system"/>
    <property type="evidence" value="ECO:0007669"/>
    <property type="project" value="InterPro"/>
</dbReference>
<evidence type="ECO:0000259" key="8">
    <source>
        <dbReference type="PROSITE" id="PS50110"/>
    </source>
</evidence>
<feature type="domain" description="Sigma-54 factor interaction" evidence="7">
    <location>
        <begin position="141"/>
        <end position="367"/>
    </location>
</feature>
<dbReference type="InterPro" id="IPR001789">
    <property type="entry name" value="Sig_transdc_resp-reg_receiver"/>
</dbReference>
<dbReference type="SMART" id="SM00448">
    <property type="entry name" value="REC"/>
    <property type="match status" value="1"/>
</dbReference>
<dbReference type="Proteomes" id="UP000886005">
    <property type="component" value="Unassembled WGS sequence"/>
</dbReference>
<name>A0A7V1LPT0_CALAY</name>
<dbReference type="PROSITE" id="PS00688">
    <property type="entry name" value="SIGMA54_INTERACT_3"/>
    <property type="match status" value="1"/>
</dbReference>
<dbReference type="Pfam" id="PF00158">
    <property type="entry name" value="Sigma54_activat"/>
    <property type="match status" value="1"/>
</dbReference>
<comment type="caution">
    <text evidence="9">The sequence shown here is derived from an EMBL/GenBank/DDBJ whole genome shotgun (WGS) entry which is preliminary data.</text>
</comment>
<dbReference type="InterPro" id="IPR002078">
    <property type="entry name" value="Sigma_54_int"/>
</dbReference>
<dbReference type="Pfam" id="PF02954">
    <property type="entry name" value="HTH_8"/>
    <property type="match status" value="1"/>
</dbReference>
<dbReference type="GO" id="GO:0005524">
    <property type="term" value="F:ATP binding"/>
    <property type="evidence" value="ECO:0007669"/>
    <property type="project" value="UniProtKB-KW"/>
</dbReference>
<keyword evidence="6" id="KW-0597">Phosphoprotein</keyword>
<evidence type="ECO:0000256" key="4">
    <source>
        <dbReference type="ARBA" id="ARBA00023125"/>
    </source>
</evidence>
<evidence type="ECO:0000256" key="1">
    <source>
        <dbReference type="ARBA" id="ARBA00022741"/>
    </source>
</evidence>
<dbReference type="InterPro" id="IPR025662">
    <property type="entry name" value="Sigma_54_int_dom_ATP-bd_1"/>
</dbReference>
<dbReference type="FunFam" id="3.40.50.300:FF:000006">
    <property type="entry name" value="DNA-binding transcriptional regulator NtrC"/>
    <property type="match status" value="1"/>
</dbReference>
<dbReference type="InterPro" id="IPR003593">
    <property type="entry name" value="AAA+_ATPase"/>
</dbReference>
<dbReference type="InterPro" id="IPR011006">
    <property type="entry name" value="CheY-like_superfamily"/>
</dbReference>
<proteinExistence type="predicted"/>
<keyword evidence="3" id="KW-0805">Transcription regulation</keyword>
<dbReference type="AlphaFoldDB" id="A0A7V1LPT0"/>
<feature type="modified residue" description="4-aspartylphosphate" evidence="6">
    <location>
        <position position="51"/>
    </location>
</feature>
<dbReference type="Gene3D" id="1.10.10.60">
    <property type="entry name" value="Homeodomain-like"/>
    <property type="match status" value="1"/>
</dbReference>
<dbReference type="CDD" id="cd00009">
    <property type="entry name" value="AAA"/>
    <property type="match status" value="1"/>
</dbReference>
<evidence type="ECO:0000256" key="2">
    <source>
        <dbReference type="ARBA" id="ARBA00022840"/>
    </source>
</evidence>
<protein>
    <submittedName>
        <fullName evidence="9">Sigma-54-dependent Fis family transcriptional regulator</fullName>
    </submittedName>
</protein>
<gene>
    <name evidence="9" type="ORF">ENJ10_14610</name>
</gene>
<dbReference type="SMART" id="SM00382">
    <property type="entry name" value="AAA"/>
    <property type="match status" value="1"/>
</dbReference>
<dbReference type="GO" id="GO:0043565">
    <property type="term" value="F:sequence-specific DNA binding"/>
    <property type="evidence" value="ECO:0007669"/>
    <property type="project" value="InterPro"/>
</dbReference>
<accession>A0A7V1LPT0</accession>
<reference evidence="9" key="1">
    <citation type="journal article" date="2020" name="mSystems">
        <title>Genome- and Community-Level Interaction Insights into Carbon Utilization and Element Cycling Functions of Hydrothermarchaeota in Hydrothermal Sediment.</title>
        <authorList>
            <person name="Zhou Z."/>
            <person name="Liu Y."/>
            <person name="Xu W."/>
            <person name="Pan J."/>
            <person name="Luo Z.H."/>
            <person name="Li M."/>
        </authorList>
    </citation>
    <scope>NUCLEOTIDE SEQUENCE [LARGE SCALE GENOMIC DNA]</scope>
    <source>
        <strain evidence="9">HyVt-456</strain>
    </source>
</reference>
<dbReference type="InterPro" id="IPR009057">
    <property type="entry name" value="Homeodomain-like_sf"/>
</dbReference>
<evidence type="ECO:0000256" key="3">
    <source>
        <dbReference type="ARBA" id="ARBA00023015"/>
    </source>
</evidence>
<dbReference type="PANTHER" id="PTHR32071">
    <property type="entry name" value="TRANSCRIPTIONAL REGULATORY PROTEIN"/>
    <property type="match status" value="1"/>
</dbReference>
<dbReference type="GO" id="GO:0006355">
    <property type="term" value="P:regulation of DNA-templated transcription"/>
    <property type="evidence" value="ECO:0007669"/>
    <property type="project" value="InterPro"/>
</dbReference>
<dbReference type="Gene3D" id="3.40.50.2300">
    <property type="match status" value="1"/>
</dbReference>
<dbReference type="SUPFAM" id="SSF52540">
    <property type="entry name" value="P-loop containing nucleoside triphosphate hydrolases"/>
    <property type="match status" value="1"/>
</dbReference>
<dbReference type="PROSITE" id="PS50110">
    <property type="entry name" value="RESPONSE_REGULATORY"/>
    <property type="match status" value="1"/>
</dbReference>
<dbReference type="Gene3D" id="1.10.8.60">
    <property type="match status" value="1"/>
</dbReference>
<keyword evidence="1" id="KW-0547">Nucleotide-binding</keyword>
<dbReference type="PROSITE" id="PS00676">
    <property type="entry name" value="SIGMA54_INTERACT_2"/>
    <property type="match status" value="1"/>
</dbReference>
<dbReference type="PROSITE" id="PS00675">
    <property type="entry name" value="SIGMA54_INTERACT_1"/>
    <property type="match status" value="1"/>
</dbReference>
<dbReference type="InterPro" id="IPR058031">
    <property type="entry name" value="AAA_lid_NorR"/>
</dbReference>
<evidence type="ECO:0000313" key="9">
    <source>
        <dbReference type="EMBL" id="HED11919.1"/>
    </source>
</evidence>
<sequence>MRVLLIDDDFNLNKVIGYQLEKNGYKVDQCANGSDGIAQFKKGRHDIVITDIQMPDVSGIDVLKEVRRISTQTVIIMITAYGSVDNAIEACRLGADDYISKPFGQEQLLFTIEKAVRLRSLQSENIELKTELTDKFRFDNMVANSGPMQNVLRITQKVAASNATVLILGESGTGKELIARAIHYNSPRKDKPLVTVNCPSIPNNLLESELFGHVKGAFTGAVKDRAGKFEQADGGTIFLDEIGDLHEELQAKLLRVLQEHEFDRVGGSKPIHVDVRVIAATNQNLMDLVKQKKFREDLYYRLSVVPINLPALRDRKEDIPFLIDFFLKKNYGDVAYSISPEVIKALQLYDWPGNVRELENIIERMVTLATDNTITMADLPEYIQLEGHDPSTFSIKIPEEGISLDAIERLVIKEVLERSSGNQSQAARMLQIPRHVLLYRLKKLGLD</sequence>
<organism evidence="9">
    <name type="scientific">Caldithrix abyssi</name>
    <dbReference type="NCBI Taxonomy" id="187145"/>
    <lineage>
        <taxon>Bacteria</taxon>
        <taxon>Pseudomonadati</taxon>
        <taxon>Calditrichota</taxon>
        <taxon>Calditrichia</taxon>
        <taxon>Calditrichales</taxon>
        <taxon>Calditrichaceae</taxon>
        <taxon>Caldithrix</taxon>
    </lineage>
</organism>
<dbReference type="SUPFAM" id="SSF46689">
    <property type="entry name" value="Homeodomain-like"/>
    <property type="match status" value="1"/>
</dbReference>
<dbReference type="EMBL" id="DRLD01000416">
    <property type="protein sequence ID" value="HED11919.1"/>
    <property type="molecule type" value="Genomic_DNA"/>
</dbReference>
<dbReference type="InterPro" id="IPR025944">
    <property type="entry name" value="Sigma_54_int_dom_CS"/>
</dbReference>